<sequence>MPMNDANVPIVPPPTPLPVPLTGCAKKNQQKREKDRAKRKKATVTALESPAPPVPSTCALQKAAQCAPVPTSFRAREFRATKPRWVGPAKPVDHPLLPYAHDVEMLKQHMQYVDWPGDKSHVILDRNGYVIGSLIAPPISGTEWATVADAATAAIRDARDKMLFPSAAFQHRRAMGEGFPTATAGFAFGGGRDAVGNIKATSATNAAAMDGVLADKNVDRMATFAIPAFQALFYHIFRDYHETKNTLLHQHPELRRTFRRSPFAALTVNLGPASVTQPHVDSGNKADGLCLITALGTFDPNKGGHIVLWDYNLIIRFPPGCACLIPSAVVTHSNTPIQAGEERFSLIQYSAGGLFRWRANGCQSDLDWLATASQEDVVRREEERKACCAAALGKFSRWKDVKVGNYSGRARLEVWETGELADFSDYTEEESDREEERPKKRRKRS</sequence>
<reference evidence="2" key="1">
    <citation type="submission" date="2020-05" db="EMBL/GenBank/DDBJ databases">
        <title>Mycena genomes resolve the evolution of fungal bioluminescence.</title>
        <authorList>
            <person name="Tsai I.J."/>
        </authorList>
    </citation>
    <scope>NUCLEOTIDE SEQUENCE</scope>
    <source>
        <strain evidence="2">160909Yilan</strain>
    </source>
</reference>
<comment type="caution">
    <text evidence="2">The sequence shown here is derived from an EMBL/GenBank/DDBJ whole genome shotgun (WGS) entry which is preliminary data.</text>
</comment>
<dbReference type="AlphaFoldDB" id="A0A8H6ZFK8"/>
<dbReference type="EMBL" id="JACAZH010000001">
    <property type="protein sequence ID" value="KAF7376802.1"/>
    <property type="molecule type" value="Genomic_DNA"/>
</dbReference>
<dbReference type="Proteomes" id="UP000623467">
    <property type="component" value="Unassembled WGS sequence"/>
</dbReference>
<dbReference type="OrthoDB" id="3202607at2759"/>
<feature type="region of interest" description="Disordered" evidence="1">
    <location>
        <begin position="1"/>
        <end position="53"/>
    </location>
</feature>
<gene>
    <name evidence="2" type="ORF">MSAN_00097600</name>
</gene>
<organism evidence="2 3">
    <name type="scientific">Mycena sanguinolenta</name>
    <dbReference type="NCBI Taxonomy" id="230812"/>
    <lineage>
        <taxon>Eukaryota</taxon>
        <taxon>Fungi</taxon>
        <taxon>Dikarya</taxon>
        <taxon>Basidiomycota</taxon>
        <taxon>Agaricomycotina</taxon>
        <taxon>Agaricomycetes</taxon>
        <taxon>Agaricomycetidae</taxon>
        <taxon>Agaricales</taxon>
        <taxon>Marasmiineae</taxon>
        <taxon>Mycenaceae</taxon>
        <taxon>Mycena</taxon>
    </lineage>
</organism>
<evidence type="ECO:0000313" key="3">
    <source>
        <dbReference type="Proteomes" id="UP000623467"/>
    </source>
</evidence>
<name>A0A8H6ZFK8_9AGAR</name>
<dbReference type="Gene3D" id="3.60.130.30">
    <property type="match status" value="1"/>
</dbReference>
<feature type="compositionally biased region" description="Pro residues" evidence="1">
    <location>
        <begin position="10"/>
        <end position="19"/>
    </location>
</feature>
<protein>
    <submittedName>
        <fullName evidence="2">Uncharacterized protein</fullName>
    </submittedName>
</protein>
<accession>A0A8H6ZFK8</accession>
<evidence type="ECO:0000313" key="2">
    <source>
        <dbReference type="EMBL" id="KAF7376802.1"/>
    </source>
</evidence>
<keyword evidence="3" id="KW-1185">Reference proteome</keyword>
<proteinExistence type="predicted"/>
<feature type="region of interest" description="Disordered" evidence="1">
    <location>
        <begin position="425"/>
        <end position="445"/>
    </location>
</feature>
<evidence type="ECO:0000256" key="1">
    <source>
        <dbReference type="SAM" id="MobiDB-lite"/>
    </source>
</evidence>